<keyword evidence="3" id="KW-1185">Reference proteome</keyword>
<evidence type="ECO:0000313" key="3">
    <source>
        <dbReference type="Proteomes" id="UP000317624"/>
    </source>
</evidence>
<name>A0A558BS89_9BACT</name>
<accession>A0A558BS89</accession>
<dbReference type="RefSeq" id="WP_144850181.1">
    <property type="nucleotide sequence ID" value="NZ_VMRJ01000004.1"/>
</dbReference>
<keyword evidence="1" id="KW-0472">Membrane</keyword>
<protein>
    <submittedName>
        <fullName evidence="2">Uncharacterized protein</fullName>
    </submittedName>
</protein>
<evidence type="ECO:0000313" key="2">
    <source>
        <dbReference type="EMBL" id="TVT39378.1"/>
    </source>
</evidence>
<evidence type="ECO:0000256" key="1">
    <source>
        <dbReference type="SAM" id="Phobius"/>
    </source>
</evidence>
<reference evidence="2 3" key="1">
    <citation type="submission" date="2019-07" db="EMBL/GenBank/DDBJ databases">
        <title>Hymenobacter sp. straun FUR1 Genome sequencing and assembly.</title>
        <authorList>
            <person name="Chhetri G."/>
        </authorList>
    </citation>
    <scope>NUCLEOTIDE SEQUENCE [LARGE SCALE GENOMIC DNA]</scope>
    <source>
        <strain evidence="2 3">Fur1</strain>
    </source>
</reference>
<feature type="transmembrane region" description="Helical" evidence="1">
    <location>
        <begin position="6"/>
        <end position="23"/>
    </location>
</feature>
<sequence length="133" mass="15050">MAHKSLSYWVGAIVALCLGWYVVSNEFFDGDDIRSLGGGYYTANYDEGTALHWHKDPEKFADEPLLDKVYDTQRNDSYVVARAGINFYFAFPLRASSLAEVQQNRLGPFSRSELDRKMVQLTGDSALRPVGRF</sequence>
<comment type="caution">
    <text evidence="2">The sequence shown here is derived from an EMBL/GenBank/DDBJ whole genome shotgun (WGS) entry which is preliminary data.</text>
</comment>
<keyword evidence="1" id="KW-1133">Transmembrane helix</keyword>
<gene>
    <name evidence="2" type="ORF">FNT36_17130</name>
</gene>
<organism evidence="2 3">
    <name type="scientific">Hymenobacter setariae</name>
    <dbReference type="NCBI Taxonomy" id="2594794"/>
    <lineage>
        <taxon>Bacteria</taxon>
        <taxon>Pseudomonadati</taxon>
        <taxon>Bacteroidota</taxon>
        <taxon>Cytophagia</taxon>
        <taxon>Cytophagales</taxon>
        <taxon>Hymenobacteraceae</taxon>
        <taxon>Hymenobacter</taxon>
    </lineage>
</organism>
<dbReference type="Proteomes" id="UP000317624">
    <property type="component" value="Unassembled WGS sequence"/>
</dbReference>
<dbReference type="AlphaFoldDB" id="A0A558BS89"/>
<dbReference type="OrthoDB" id="886560at2"/>
<proteinExistence type="predicted"/>
<dbReference type="EMBL" id="VMRJ01000004">
    <property type="protein sequence ID" value="TVT39378.1"/>
    <property type="molecule type" value="Genomic_DNA"/>
</dbReference>
<keyword evidence="1" id="KW-0812">Transmembrane</keyword>